<gene>
    <name evidence="1" type="ORF">DLM_2959</name>
</gene>
<dbReference type="Proteomes" id="UP000198290">
    <property type="component" value="Chromosome"/>
</dbReference>
<dbReference type="KEGG" id="amah:DLM_2959"/>
<dbReference type="EMBL" id="AP018823">
    <property type="protein sequence ID" value="BBF86560.1"/>
    <property type="molecule type" value="Genomic_DNA"/>
</dbReference>
<reference evidence="1 2" key="2">
    <citation type="journal article" date="2017" name="Genome Announc.">
        <title>Draft genome sequence of Aquitalea magnusonii strain H3, a plant growth-promoting bacterium of duckweed Lemna minor.</title>
        <authorList>
            <person name="Ishizawa H."/>
            <person name="Kuroda M."/>
            <person name="Ike M."/>
        </authorList>
    </citation>
    <scope>NUCLEOTIDE SEQUENCE [LARGE SCALE GENOMIC DNA]</scope>
    <source>
        <strain evidence="1 2">H3</strain>
    </source>
</reference>
<organism evidence="1 2">
    <name type="scientific">Aquitalea magnusonii</name>
    <dbReference type="NCBI Taxonomy" id="332411"/>
    <lineage>
        <taxon>Bacteria</taxon>
        <taxon>Pseudomonadati</taxon>
        <taxon>Pseudomonadota</taxon>
        <taxon>Betaproteobacteria</taxon>
        <taxon>Neisseriales</taxon>
        <taxon>Chromobacteriaceae</taxon>
        <taxon>Aquitalea</taxon>
    </lineage>
</organism>
<evidence type="ECO:0000313" key="1">
    <source>
        <dbReference type="EMBL" id="BBF86560.1"/>
    </source>
</evidence>
<accession>A0A3G9GFA3</accession>
<proteinExistence type="predicted"/>
<reference evidence="2" key="3">
    <citation type="journal article" date="2017" name="Plant Physiol. Biochem.">
        <title>Differential oxidative and antioxidative response of duckweed Lemna minor toward plant growth promoting/inhibiting bacteria.</title>
        <authorList>
            <person name="Ishizawa H."/>
            <person name="Kuroda M."/>
            <person name="Morikawa M."/>
            <person name="Ike M."/>
        </authorList>
    </citation>
    <scope>NUCLEOTIDE SEQUENCE [LARGE SCALE GENOMIC DNA]</scope>
    <source>
        <strain evidence="2">H3</strain>
    </source>
</reference>
<sequence length="103" mass="11190">MSISETEDKKFGIYLNISPGSSYAKQHAARQDAPAGQRLHGVGLRSVTGLSAMMLAAIRQAVRGAFMARVLLAECRHRMIDTASAFWCCSAVHLPVNCPMPEE</sequence>
<reference evidence="2" key="1">
    <citation type="journal article" date="2017" name="Biotechnol. Biofuels">
        <title>Evaluation of environmental bacterial communities as a factor affecting the growth of duckweed Lemna minor.</title>
        <authorList>
            <person name="Ishizawa H."/>
            <person name="Kuroda M."/>
            <person name="Morikawa M."/>
            <person name="Ike M."/>
        </authorList>
    </citation>
    <scope>NUCLEOTIDE SEQUENCE [LARGE SCALE GENOMIC DNA]</scope>
    <source>
        <strain evidence="2">H3</strain>
    </source>
</reference>
<protein>
    <submittedName>
        <fullName evidence="1">Uncharacterized protein</fullName>
    </submittedName>
</protein>
<dbReference type="AlphaFoldDB" id="A0A3G9GFA3"/>
<keyword evidence="2" id="KW-1185">Reference proteome</keyword>
<evidence type="ECO:0000313" key="2">
    <source>
        <dbReference type="Proteomes" id="UP000198290"/>
    </source>
</evidence>
<name>A0A3G9GFA3_9NEIS</name>